<comment type="caution">
    <text evidence="1">The sequence shown here is derived from an EMBL/GenBank/DDBJ whole genome shotgun (WGS) entry which is preliminary data.</text>
</comment>
<evidence type="ECO:0000313" key="2">
    <source>
        <dbReference type="Proteomes" id="UP000887159"/>
    </source>
</evidence>
<protein>
    <submittedName>
        <fullName evidence="1">Transposable element Tcb1 transposase</fullName>
    </submittedName>
</protein>
<accession>A0A8X6UYB3</accession>
<organism evidence="1 2">
    <name type="scientific">Trichonephila clavipes</name>
    <name type="common">Golden silk orbweaver</name>
    <name type="synonym">Nephila clavipes</name>
    <dbReference type="NCBI Taxonomy" id="2585209"/>
    <lineage>
        <taxon>Eukaryota</taxon>
        <taxon>Metazoa</taxon>
        <taxon>Ecdysozoa</taxon>
        <taxon>Arthropoda</taxon>
        <taxon>Chelicerata</taxon>
        <taxon>Arachnida</taxon>
        <taxon>Araneae</taxon>
        <taxon>Araneomorphae</taxon>
        <taxon>Entelegynae</taxon>
        <taxon>Araneoidea</taxon>
        <taxon>Nephilidae</taxon>
        <taxon>Trichonephila</taxon>
    </lineage>
</organism>
<name>A0A8X6UYB3_TRICX</name>
<reference evidence="1" key="1">
    <citation type="submission" date="2020-08" db="EMBL/GenBank/DDBJ databases">
        <title>Multicomponent nature underlies the extraordinary mechanical properties of spider dragline silk.</title>
        <authorList>
            <person name="Kono N."/>
            <person name="Nakamura H."/>
            <person name="Mori M."/>
            <person name="Yoshida Y."/>
            <person name="Ohtoshi R."/>
            <person name="Malay A.D."/>
            <person name="Moran D.A.P."/>
            <person name="Tomita M."/>
            <person name="Numata K."/>
            <person name="Arakawa K."/>
        </authorList>
    </citation>
    <scope>NUCLEOTIDE SEQUENCE</scope>
</reference>
<dbReference type="EMBL" id="BMAU01021144">
    <property type="protein sequence ID" value="GFX92338.1"/>
    <property type="molecule type" value="Genomic_DNA"/>
</dbReference>
<proteinExistence type="predicted"/>
<dbReference type="Proteomes" id="UP000887159">
    <property type="component" value="Unassembled WGS sequence"/>
</dbReference>
<dbReference type="AlphaFoldDB" id="A0A8X6UYB3"/>
<evidence type="ECO:0000313" key="1">
    <source>
        <dbReference type="EMBL" id="GFX92338.1"/>
    </source>
</evidence>
<sequence length="184" mass="20873">MLNSSVTHRHTGPAQCIMVLGGIAYHSRTPFVHIAGTLKSQRCISEVLDPVVFPYLQGLATYFNSSQELKHNDYDKLLTFTLPFLASMVVNDGLKRQTVWVAANRHISHSFLDPNDFTVVNCIVKGHASLSLSPPSLRFRLCSRFTLLATYTYFDPKDFSPHPSTVSKIMRPFHHLLNKMQRKK</sequence>
<keyword evidence="2" id="KW-1185">Reference proteome</keyword>
<gene>
    <name evidence="1" type="primary">NCL1_45911</name>
    <name evidence="1" type="ORF">TNCV_1112651</name>
</gene>